<comment type="caution">
    <text evidence="3">The sequence shown here is derived from an EMBL/GenBank/DDBJ whole genome shotgun (WGS) entry which is preliminary data.</text>
</comment>
<protein>
    <recommendedName>
        <fullName evidence="2">K+ potassium transporter C-terminal domain-containing protein</fullName>
    </recommendedName>
</protein>
<evidence type="ECO:0000256" key="1">
    <source>
        <dbReference type="ARBA" id="ARBA00022847"/>
    </source>
</evidence>
<sequence>MRPRYFLSRTELVGHRQGWNALREPLFLTMHHNAADGAAVLHLPTDRTIVMGARIDLG</sequence>
<dbReference type="InterPro" id="IPR053952">
    <property type="entry name" value="K_trans_C"/>
</dbReference>
<accession>A0ABW1WZ98</accession>
<feature type="domain" description="K+ potassium transporter C-terminal" evidence="2">
    <location>
        <begin position="4"/>
        <end position="56"/>
    </location>
</feature>
<evidence type="ECO:0000313" key="4">
    <source>
        <dbReference type="Proteomes" id="UP001596266"/>
    </source>
</evidence>
<dbReference type="Proteomes" id="UP001596266">
    <property type="component" value="Unassembled WGS sequence"/>
</dbReference>
<keyword evidence="4" id="KW-1185">Reference proteome</keyword>
<name>A0ABW1WZ98_9ACTN</name>
<evidence type="ECO:0000313" key="3">
    <source>
        <dbReference type="EMBL" id="MFC6396554.1"/>
    </source>
</evidence>
<organism evidence="3 4">
    <name type="scientific">Luteococcus sanguinis</name>
    <dbReference type="NCBI Taxonomy" id="174038"/>
    <lineage>
        <taxon>Bacteria</taxon>
        <taxon>Bacillati</taxon>
        <taxon>Actinomycetota</taxon>
        <taxon>Actinomycetes</taxon>
        <taxon>Propionibacteriales</taxon>
        <taxon>Propionibacteriaceae</taxon>
        <taxon>Luteococcus</taxon>
    </lineage>
</organism>
<keyword evidence="1" id="KW-0769">Symport</keyword>
<keyword evidence="1" id="KW-0813">Transport</keyword>
<dbReference type="EMBL" id="JBHSUA010000011">
    <property type="protein sequence ID" value="MFC6396554.1"/>
    <property type="molecule type" value="Genomic_DNA"/>
</dbReference>
<dbReference type="RefSeq" id="WP_386769184.1">
    <property type="nucleotide sequence ID" value="NZ_BAAAKI010000008.1"/>
</dbReference>
<reference evidence="4" key="1">
    <citation type="journal article" date="2019" name="Int. J. Syst. Evol. Microbiol.">
        <title>The Global Catalogue of Microorganisms (GCM) 10K type strain sequencing project: providing services to taxonomists for standard genome sequencing and annotation.</title>
        <authorList>
            <consortium name="The Broad Institute Genomics Platform"/>
            <consortium name="The Broad Institute Genome Sequencing Center for Infectious Disease"/>
            <person name="Wu L."/>
            <person name="Ma J."/>
        </authorList>
    </citation>
    <scope>NUCLEOTIDE SEQUENCE [LARGE SCALE GENOMIC DNA]</scope>
    <source>
        <strain evidence="4">CGMCC 1.15277</strain>
    </source>
</reference>
<proteinExistence type="predicted"/>
<dbReference type="Pfam" id="PF22776">
    <property type="entry name" value="K_trans_C"/>
    <property type="match status" value="1"/>
</dbReference>
<gene>
    <name evidence="3" type="ORF">ACFP57_06085</name>
</gene>
<evidence type="ECO:0000259" key="2">
    <source>
        <dbReference type="Pfam" id="PF22776"/>
    </source>
</evidence>